<evidence type="ECO:0008006" key="4">
    <source>
        <dbReference type="Google" id="ProtNLM"/>
    </source>
</evidence>
<keyword evidence="1" id="KW-0732">Signal</keyword>
<accession>Q1IZR3</accession>
<evidence type="ECO:0000313" key="2">
    <source>
        <dbReference type="EMBL" id="ABF45271.1"/>
    </source>
</evidence>
<evidence type="ECO:0000313" key="3">
    <source>
        <dbReference type="Proteomes" id="UP000002431"/>
    </source>
</evidence>
<evidence type="ECO:0000256" key="1">
    <source>
        <dbReference type="SAM" id="SignalP"/>
    </source>
</evidence>
<protein>
    <recommendedName>
        <fullName evidence="4">Lipoprotein</fullName>
    </recommendedName>
</protein>
<dbReference type="KEGG" id="dge:Dgeo_0971"/>
<reference evidence="2" key="1">
    <citation type="submission" date="2006-04" db="EMBL/GenBank/DDBJ databases">
        <title>Complete sequence of chromosome of Deinococcus geothermalis DSM 11300.</title>
        <authorList>
            <consortium name="US DOE Joint Genome Institute"/>
            <person name="Copeland A."/>
            <person name="Lucas S."/>
            <person name="Lapidus A."/>
            <person name="Barry K."/>
            <person name="Detter J.C."/>
            <person name="Glavina del Rio T."/>
            <person name="Hammon N."/>
            <person name="Israni S."/>
            <person name="Dalin E."/>
            <person name="Tice H."/>
            <person name="Pitluck S."/>
            <person name="Brettin T."/>
            <person name="Bruce D."/>
            <person name="Han C."/>
            <person name="Tapia R."/>
            <person name="Saunders E."/>
            <person name="Gilna P."/>
            <person name="Schmutz J."/>
            <person name="Larimer F."/>
            <person name="Land M."/>
            <person name="Hauser L."/>
            <person name="Kyrpides N."/>
            <person name="Kim E."/>
            <person name="Daly M.J."/>
            <person name="Fredrickson J.K."/>
            <person name="Makarova K.S."/>
            <person name="Gaidamakova E.K."/>
            <person name="Zhai M."/>
            <person name="Richardson P."/>
        </authorList>
    </citation>
    <scope>NUCLEOTIDE SEQUENCE</scope>
    <source>
        <strain evidence="2">DSM 11300</strain>
    </source>
</reference>
<proteinExistence type="predicted"/>
<dbReference type="EMBL" id="CP000359">
    <property type="protein sequence ID" value="ABF45271.1"/>
    <property type="molecule type" value="Genomic_DNA"/>
</dbReference>
<dbReference type="AlphaFoldDB" id="Q1IZR3"/>
<feature type="chain" id="PRO_5004191616" description="Lipoprotein" evidence="1">
    <location>
        <begin position="24"/>
        <end position="181"/>
    </location>
</feature>
<dbReference type="PROSITE" id="PS51257">
    <property type="entry name" value="PROKAR_LIPOPROTEIN"/>
    <property type="match status" value="1"/>
</dbReference>
<organism evidence="2 3">
    <name type="scientific">Deinococcus geothermalis (strain DSM 11300 / CIP 105573 / AG-3a)</name>
    <dbReference type="NCBI Taxonomy" id="319795"/>
    <lineage>
        <taxon>Bacteria</taxon>
        <taxon>Thermotogati</taxon>
        <taxon>Deinococcota</taxon>
        <taxon>Deinococci</taxon>
        <taxon>Deinococcales</taxon>
        <taxon>Deinococcaceae</taxon>
        <taxon>Deinococcus</taxon>
    </lineage>
</organism>
<dbReference type="RefSeq" id="WP_011530108.1">
    <property type="nucleotide sequence ID" value="NC_008025.1"/>
</dbReference>
<feature type="signal peptide" evidence="1">
    <location>
        <begin position="1"/>
        <end position="23"/>
    </location>
</feature>
<gene>
    <name evidence="2" type="ordered locus">Dgeo_0971</name>
</gene>
<sequence length="181" mass="19047">MKVLLKALPRPYLCLGTALAVSACGMITTPSVPVDDMQVTLPLSAVMLGRVVYKREDTWNRAPLPPLLQQLTITGQAEYRSLGGNLSEAALYVRASLDNLPPTCTPLPPDLVVCDAAGEAGQAVGTLNLAAGERRPFTLTGPALDQAGKAGHTYFGLRVVQGSSLPGEELHLTGMKAKAKL</sequence>
<dbReference type="STRING" id="319795.Dgeo_0971"/>
<dbReference type="HOGENOM" id="CLU_1486742_0_0_0"/>
<name>Q1IZR3_DEIGD</name>
<keyword evidence="3" id="KW-1185">Reference proteome</keyword>
<dbReference type="Proteomes" id="UP000002431">
    <property type="component" value="Chromosome"/>
</dbReference>